<feature type="region of interest" description="Disordered" evidence="1">
    <location>
        <begin position="1"/>
        <end position="35"/>
    </location>
</feature>
<feature type="compositionally biased region" description="Acidic residues" evidence="1">
    <location>
        <begin position="360"/>
        <end position="380"/>
    </location>
</feature>
<feature type="region of interest" description="Disordered" evidence="1">
    <location>
        <begin position="355"/>
        <end position="390"/>
    </location>
</feature>
<name>A0A7J9EC77_9ROSI</name>
<gene>
    <name evidence="2" type="ORF">Gotri_019247</name>
</gene>
<dbReference type="EMBL" id="JABEZW010000007">
    <property type="protein sequence ID" value="MBA0770639.1"/>
    <property type="molecule type" value="Genomic_DNA"/>
</dbReference>
<evidence type="ECO:0000256" key="1">
    <source>
        <dbReference type="SAM" id="MobiDB-lite"/>
    </source>
</evidence>
<comment type="caution">
    <text evidence="2">The sequence shown here is derived from an EMBL/GenBank/DDBJ whole genome shotgun (WGS) entry which is preliminary data.</text>
</comment>
<feature type="compositionally biased region" description="Basic and acidic residues" evidence="1">
    <location>
        <begin position="53"/>
        <end position="69"/>
    </location>
</feature>
<organism evidence="2 3">
    <name type="scientific">Gossypium trilobum</name>
    <dbReference type="NCBI Taxonomy" id="34281"/>
    <lineage>
        <taxon>Eukaryota</taxon>
        <taxon>Viridiplantae</taxon>
        <taxon>Streptophyta</taxon>
        <taxon>Embryophyta</taxon>
        <taxon>Tracheophyta</taxon>
        <taxon>Spermatophyta</taxon>
        <taxon>Magnoliopsida</taxon>
        <taxon>eudicotyledons</taxon>
        <taxon>Gunneridae</taxon>
        <taxon>Pentapetalae</taxon>
        <taxon>rosids</taxon>
        <taxon>malvids</taxon>
        <taxon>Malvales</taxon>
        <taxon>Malvaceae</taxon>
        <taxon>Malvoideae</taxon>
        <taxon>Gossypium</taxon>
    </lineage>
</organism>
<sequence>MGHIKRKIGTGIPSNIKDNPRREGKEQVKATALQSRKLLSSPENLILKVNMKNADKPPEQSLEAKDKPESNEVIAPAVEPEKEITKDVAIKKISFPSRLEEKKKRDEDEFVGDLKTTQITLELANKSLVHLKGALEDVLVKVHSFIIPTNIVVLDFEEDHEILILLEQINRFKEMDKWAKVEWHEENGLVLIERKNRLVVEEFLDNPKDNSMVPIVQELYASLRDQETTNTKGHWGDIIPDIDMDNIINVFTEGISEWKYHPVPTLNVLNVNTFQAILLDTILQKKQAGVPMKSTEQPLKPSRNIIEDTLFQQYTEIHLNLDWMIQWMQESGLIFEEFARYNNIWVSNYTPDMFGPTNMEQEEEAHESEEEGENKEDDGSEENRYNKGRMRTQSELMDFISVQKTIKRRNKSILVAMS</sequence>
<keyword evidence="3" id="KW-1185">Reference proteome</keyword>
<feature type="compositionally biased region" description="Basic and acidic residues" evidence="1">
    <location>
        <begin position="18"/>
        <end position="28"/>
    </location>
</feature>
<dbReference type="PANTHER" id="PTHR33067">
    <property type="entry name" value="RNA-DIRECTED DNA POLYMERASE-RELATED"/>
    <property type="match status" value="1"/>
</dbReference>
<protein>
    <submittedName>
        <fullName evidence="2">Uncharacterized protein</fullName>
    </submittedName>
</protein>
<accession>A0A7J9EC77</accession>
<evidence type="ECO:0000313" key="3">
    <source>
        <dbReference type="Proteomes" id="UP000593568"/>
    </source>
</evidence>
<dbReference type="PANTHER" id="PTHR33067:SF31">
    <property type="entry name" value="RNA-DIRECTED DNA POLYMERASE"/>
    <property type="match status" value="1"/>
</dbReference>
<proteinExistence type="predicted"/>
<dbReference type="Proteomes" id="UP000593568">
    <property type="component" value="Unassembled WGS sequence"/>
</dbReference>
<reference evidence="2 3" key="1">
    <citation type="journal article" date="2019" name="Genome Biol. Evol.">
        <title>Insights into the evolution of the New World diploid cottons (Gossypium, subgenus Houzingenia) based on genome sequencing.</title>
        <authorList>
            <person name="Grover C.E."/>
            <person name="Arick M.A. 2nd"/>
            <person name="Thrash A."/>
            <person name="Conover J.L."/>
            <person name="Sanders W.S."/>
            <person name="Peterson D.G."/>
            <person name="Frelichowski J.E."/>
            <person name="Scheffler J.A."/>
            <person name="Scheffler B.E."/>
            <person name="Wendel J.F."/>
        </authorList>
    </citation>
    <scope>NUCLEOTIDE SEQUENCE [LARGE SCALE GENOMIC DNA]</scope>
    <source>
        <strain evidence="2">8</strain>
        <tissue evidence="2">Leaf</tissue>
    </source>
</reference>
<feature type="region of interest" description="Disordered" evidence="1">
    <location>
        <begin position="50"/>
        <end position="69"/>
    </location>
</feature>
<dbReference type="AlphaFoldDB" id="A0A7J9EC77"/>
<evidence type="ECO:0000313" key="2">
    <source>
        <dbReference type="EMBL" id="MBA0770639.1"/>
    </source>
</evidence>